<dbReference type="Pfam" id="PF05857">
    <property type="entry name" value="TraX"/>
    <property type="match status" value="1"/>
</dbReference>
<feature type="transmembrane region" description="Helical" evidence="1">
    <location>
        <begin position="17"/>
        <end position="37"/>
    </location>
</feature>
<name>A0A1G5DVJ7_9FIRM</name>
<reference evidence="3" key="1">
    <citation type="submission" date="2016-10" db="EMBL/GenBank/DDBJ databases">
        <authorList>
            <person name="Varghese N."/>
            <person name="Submissions S."/>
        </authorList>
    </citation>
    <scope>NUCLEOTIDE SEQUENCE [LARGE SCALE GENOMIC DNA]</scope>
    <source>
        <strain evidence="3">XBD2006</strain>
    </source>
</reference>
<feature type="transmembrane region" description="Helical" evidence="1">
    <location>
        <begin position="116"/>
        <end position="134"/>
    </location>
</feature>
<dbReference type="Proteomes" id="UP000183047">
    <property type="component" value="Unassembled WGS sequence"/>
</dbReference>
<evidence type="ECO:0000313" key="3">
    <source>
        <dbReference type="Proteomes" id="UP000183047"/>
    </source>
</evidence>
<sequence length="256" mass="28945">MDKFADFRKISGNTLKMIALVTMLIDHIGAAVIAPLVEDDILPVGMSFDTLNTIYKALRFIGRTSFPIFIFLITEGFIHTSNRLKYAASLLIFALISELPYDYAFYGKIDLENSNVFITLFLALITLCGVDAVSNYFHKKNLNTTYAMFASIIIILITSAAASFMQSDYKCYGIFLAVIFCFFRPIFPLNILAAYIVIASYSTEWQSFPAFILIFLYNQKQGKKLGKYKYLLYAFYPVHLIILYVTTLLIAGALSN</sequence>
<accession>A0A1G5DVJ7</accession>
<keyword evidence="1" id="KW-0812">Transmembrane</keyword>
<protein>
    <submittedName>
        <fullName evidence="2">TraX protein</fullName>
    </submittedName>
</protein>
<feature type="transmembrane region" description="Helical" evidence="1">
    <location>
        <begin position="230"/>
        <end position="254"/>
    </location>
</feature>
<dbReference type="EMBL" id="FMUR01000009">
    <property type="protein sequence ID" value="SCY18829.1"/>
    <property type="molecule type" value="Genomic_DNA"/>
</dbReference>
<feature type="transmembrane region" description="Helical" evidence="1">
    <location>
        <begin position="146"/>
        <end position="166"/>
    </location>
</feature>
<feature type="transmembrane region" description="Helical" evidence="1">
    <location>
        <begin position="172"/>
        <end position="198"/>
    </location>
</feature>
<keyword evidence="1" id="KW-0472">Membrane</keyword>
<proteinExistence type="predicted"/>
<feature type="transmembrane region" description="Helical" evidence="1">
    <location>
        <begin position="86"/>
        <end position="104"/>
    </location>
</feature>
<evidence type="ECO:0000256" key="1">
    <source>
        <dbReference type="SAM" id="Phobius"/>
    </source>
</evidence>
<keyword evidence="3" id="KW-1185">Reference proteome</keyword>
<dbReference type="AlphaFoldDB" id="A0A1G5DVJ7"/>
<dbReference type="RefSeq" id="WP_074462291.1">
    <property type="nucleotide sequence ID" value="NZ_FMUR01000009.1"/>
</dbReference>
<keyword evidence="1" id="KW-1133">Transmembrane helix</keyword>
<gene>
    <name evidence="2" type="ORF">SAMN02910451_01683</name>
</gene>
<dbReference type="InterPro" id="IPR008875">
    <property type="entry name" value="TraX"/>
</dbReference>
<organism evidence="2 3">
    <name type="scientific">Butyrivibrio hungatei</name>
    <dbReference type="NCBI Taxonomy" id="185008"/>
    <lineage>
        <taxon>Bacteria</taxon>
        <taxon>Bacillati</taxon>
        <taxon>Bacillota</taxon>
        <taxon>Clostridia</taxon>
        <taxon>Lachnospirales</taxon>
        <taxon>Lachnospiraceae</taxon>
        <taxon>Butyrivibrio</taxon>
    </lineage>
</organism>
<evidence type="ECO:0000313" key="2">
    <source>
        <dbReference type="EMBL" id="SCY18829.1"/>
    </source>
</evidence>
<feature type="transmembrane region" description="Helical" evidence="1">
    <location>
        <begin position="57"/>
        <end position="74"/>
    </location>
</feature>